<evidence type="ECO:0000313" key="3">
    <source>
        <dbReference type="Proteomes" id="UP001189429"/>
    </source>
</evidence>
<evidence type="ECO:0000313" key="2">
    <source>
        <dbReference type="EMBL" id="CAK0815407.1"/>
    </source>
</evidence>
<comment type="caution">
    <text evidence="2">The sequence shown here is derived from an EMBL/GenBank/DDBJ whole genome shotgun (WGS) entry which is preliminary data.</text>
</comment>
<feature type="region of interest" description="Disordered" evidence="1">
    <location>
        <begin position="1"/>
        <end position="21"/>
    </location>
</feature>
<feature type="non-terminal residue" evidence="2">
    <location>
        <position position="190"/>
    </location>
</feature>
<feature type="compositionally biased region" description="Polar residues" evidence="1">
    <location>
        <begin position="1"/>
        <end position="10"/>
    </location>
</feature>
<protein>
    <submittedName>
        <fullName evidence="2">Uncharacterized protein</fullName>
    </submittedName>
</protein>
<dbReference type="EMBL" id="CAUYUJ010005904">
    <property type="protein sequence ID" value="CAK0815407.1"/>
    <property type="molecule type" value="Genomic_DNA"/>
</dbReference>
<reference evidence="2" key="1">
    <citation type="submission" date="2023-10" db="EMBL/GenBank/DDBJ databases">
        <authorList>
            <person name="Chen Y."/>
            <person name="Shah S."/>
            <person name="Dougan E. K."/>
            <person name="Thang M."/>
            <person name="Chan C."/>
        </authorList>
    </citation>
    <scope>NUCLEOTIDE SEQUENCE [LARGE SCALE GENOMIC DNA]</scope>
</reference>
<name>A0ABN9RD04_9DINO</name>
<dbReference type="Proteomes" id="UP001189429">
    <property type="component" value="Unassembled WGS sequence"/>
</dbReference>
<keyword evidence="3" id="KW-1185">Reference proteome</keyword>
<accession>A0ABN9RD04</accession>
<feature type="non-terminal residue" evidence="2">
    <location>
        <position position="1"/>
    </location>
</feature>
<feature type="compositionally biased region" description="Basic residues" evidence="1">
    <location>
        <begin position="118"/>
        <end position="127"/>
    </location>
</feature>
<proteinExistence type="predicted"/>
<gene>
    <name evidence="2" type="ORF">PCOR1329_LOCUS18715</name>
</gene>
<evidence type="ECO:0000256" key="1">
    <source>
        <dbReference type="SAM" id="MobiDB-lite"/>
    </source>
</evidence>
<sequence>QPSVPGTTPFSEARSQRGADEAATFLALPRADGKTYTEPGAGLVSVTDARSSRRWGRPLGVLEPRIGGDIWPLPPPITVKTCSKDGGGGKQAHPAPILAWSPRRRRADADPALPSARGRPRRPRRARMAPLHLDVGELPHGEAAPGAAPLQAPRRGLGLARLRGDGVAARQADGGGVAALAEGALAALPV</sequence>
<organism evidence="2 3">
    <name type="scientific">Prorocentrum cordatum</name>
    <dbReference type="NCBI Taxonomy" id="2364126"/>
    <lineage>
        <taxon>Eukaryota</taxon>
        <taxon>Sar</taxon>
        <taxon>Alveolata</taxon>
        <taxon>Dinophyceae</taxon>
        <taxon>Prorocentrales</taxon>
        <taxon>Prorocentraceae</taxon>
        <taxon>Prorocentrum</taxon>
    </lineage>
</organism>
<feature type="region of interest" description="Disordered" evidence="1">
    <location>
        <begin position="59"/>
        <end position="127"/>
    </location>
</feature>